<name>A0AAE0FYF3_9CHLO</name>
<reference evidence="1 2" key="1">
    <citation type="journal article" date="2015" name="Genome Biol. Evol.">
        <title>Comparative Genomics of a Bacterivorous Green Alga Reveals Evolutionary Causalities and Consequences of Phago-Mixotrophic Mode of Nutrition.</title>
        <authorList>
            <person name="Burns J.A."/>
            <person name="Paasch A."/>
            <person name="Narechania A."/>
            <person name="Kim E."/>
        </authorList>
    </citation>
    <scope>NUCLEOTIDE SEQUENCE [LARGE SCALE GENOMIC DNA]</scope>
    <source>
        <strain evidence="1 2">PLY_AMNH</strain>
    </source>
</reference>
<sequence>MRREHALKKIEFMPPEWPTLCFVAAFLLLCNSAPSIWAKHPESFRRASGELPESFRKDGPVIDHTPSPRVAGPCSAVGTCLRQTALKPELTALRGLHAYGKQPMRELETHRFPVLVHAMPQLAADECDSEELPAGHEASDKDWRVQVHTLCIRVAEFQACVKSHRPALPISDVMRDESFKRRTRSVHFEDDEEETAREATRGWQLGVVAVFGRS</sequence>
<protein>
    <submittedName>
        <fullName evidence="1">Uncharacterized protein</fullName>
    </submittedName>
</protein>
<dbReference type="AlphaFoldDB" id="A0AAE0FYF3"/>
<organism evidence="1 2">
    <name type="scientific">Cymbomonas tetramitiformis</name>
    <dbReference type="NCBI Taxonomy" id="36881"/>
    <lineage>
        <taxon>Eukaryota</taxon>
        <taxon>Viridiplantae</taxon>
        <taxon>Chlorophyta</taxon>
        <taxon>Pyramimonadophyceae</taxon>
        <taxon>Pyramimonadales</taxon>
        <taxon>Pyramimonadaceae</taxon>
        <taxon>Cymbomonas</taxon>
    </lineage>
</organism>
<dbReference type="Proteomes" id="UP001190700">
    <property type="component" value="Unassembled WGS sequence"/>
</dbReference>
<evidence type="ECO:0000313" key="2">
    <source>
        <dbReference type="Proteomes" id="UP001190700"/>
    </source>
</evidence>
<gene>
    <name evidence="1" type="ORF">CYMTET_23382</name>
</gene>
<accession>A0AAE0FYF3</accession>
<comment type="caution">
    <text evidence="1">The sequence shown here is derived from an EMBL/GenBank/DDBJ whole genome shotgun (WGS) entry which is preliminary data.</text>
</comment>
<proteinExistence type="predicted"/>
<keyword evidence="2" id="KW-1185">Reference proteome</keyword>
<evidence type="ECO:0000313" key="1">
    <source>
        <dbReference type="EMBL" id="KAK3268093.1"/>
    </source>
</evidence>
<dbReference type="EMBL" id="LGRX02012022">
    <property type="protein sequence ID" value="KAK3268093.1"/>
    <property type="molecule type" value="Genomic_DNA"/>
</dbReference>